<evidence type="ECO:0000256" key="3">
    <source>
        <dbReference type="ARBA" id="ARBA00004906"/>
    </source>
</evidence>
<evidence type="ECO:0000256" key="2">
    <source>
        <dbReference type="ARBA" id="ARBA00004167"/>
    </source>
</evidence>
<dbReference type="AlphaFoldDB" id="A0A151THK2"/>
<keyword evidence="5" id="KW-0808">Transferase</keyword>
<keyword evidence="9" id="KW-0833">Ubl conjugation pathway</keyword>
<dbReference type="GO" id="GO:0016020">
    <property type="term" value="C:membrane"/>
    <property type="evidence" value="ECO:0007669"/>
    <property type="project" value="UniProtKB-SubCell"/>
</dbReference>
<dbReference type="PROSITE" id="PS50089">
    <property type="entry name" value="ZF_RING_2"/>
    <property type="match status" value="1"/>
</dbReference>
<feature type="region of interest" description="Disordered" evidence="15">
    <location>
        <begin position="1"/>
        <end position="22"/>
    </location>
</feature>
<evidence type="ECO:0000256" key="14">
    <source>
        <dbReference type="PROSITE-ProRule" id="PRU00175"/>
    </source>
</evidence>
<keyword evidence="12" id="KW-0472">Membrane</keyword>
<dbReference type="EMBL" id="CM003608">
    <property type="protein sequence ID" value="KYP66508.1"/>
    <property type="molecule type" value="Genomic_DNA"/>
</dbReference>
<keyword evidence="11" id="KW-1133">Transmembrane helix</keyword>
<evidence type="ECO:0000256" key="15">
    <source>
        <dbReference type="SAM" id="MobiDB-lite"/>
    </source>
</evidence>
<gene>
    <name evidence="17" type="ORF">KK1_012804</name>
</gene>
<evidence type="ECO:0000256" key="12">
    <source>
        <dbReference type="ARBA" id="ARBA00023136"/>
    </source>
</evidence>
<dbReference type="Proteomes" id="UP000075243">
    <property type="component" value="Chromosome 6"/>
</dbReference>
<reference evidence="17 18" key="1">
    <citation type="journal article" date="2012" name="Nat. Biotechnol.">
        <title>Draft genome sequence of pigeonpea (Cajanus cajan), an orphan legume crop of resource-poor farmers.</title>
        <authorList>
            <person name="Varshney R.K."/>
            <person name="Chen W."/>
            <person name="Li Y."/>
            <person name="Bharti A.K."/>
            <person name="Saxena R.K."/>
            <person name="Schlueter J.A."/>
            <person name="Donoghue M.T."/>
            <person name="Azam S."/>
            <person name="Fan G."/>
            <person name="Whaley A.M."/>
            <person name="Farmer A.D."/>
            <person name="Sheridan J."/>
            <person name="Iwata A."/>
            <person name="Tuteja R."/>
            <person name="Penmetsa R.V."/>
            <person name="Wu W."/>
            <person name="Upadhyaya H.D."/>
            <person name="Yang S.P."/>
            <person name="Shah T."/>
            <person name="Saxena K.B."/>
            <person name="Michael T."/>
            <person name="McCombie W.R."/>
            <person name="Yang B."/>
            <person name="Zhang G."/>
            <person name="Yang H."/>
            <person name="Wang J."/>
            <person name="Spillane C."/>
            <person name="Cook D.R."/>
            <person name="May G.D."/>
            <person name="Xu X."/>
            <person name="Jackson S.A."/>
        </authorList>
    </citation>
    <scope>NUCLEOTIDE SEQUENCE [LARGE SCALE GENOMIC DNA]</scope>
    <source>
        <strain evidence="18">cv. Asha</strain>
    </source>
</reference>
<evidence type="ECO:0000256" key="6">
    <source>
        <dbReference type="ARBA" id="ARBA00022692"/>
    </source>
</evidence>
<dbReference type="GO" id="GO:0061630">
    <property type="term" value="F:ubiquitin protein ligase activity"/>
    <property type="evidence" value="ECO:0007669"/>
    <property type="project" value="UniProtKB-EC"/>
</dbReference>
<evidence type="ECO:0000256" key="10">
    <source>
        <dbReference type="ARBA" id="ARBA00022833"/>
    </source>
</evidence>
<keyword evidence="10" id="KW-0862">Zinc</keyword>
<feature type="domain" description="RING-type" evidence="16">
    <location>
        <begin position="26"/>
        <end position="68"/>
    </location>
</feature>
<dbReference type="GO" id="GO:0016567">
    <property type="term" value="P:protein ubiquitination"/>
    <property type="evidence" value="ECO:0007669"/>
    <property type="project" value="UniProtKB-UniPathway"/>
</dbReference>
<dbReference type="InterPro" id="IPR001841">
    <property type="entry name" value="Znf_RING"/>
</dbReference>
<dbReference type="Gramene" id="C.cajan_12425.t">
    <property type="protein sequence ID" value="C.cajan_12425.t.cds1"/>
    <property type="gene ID" value="C.cajan_12425"/>
</dbReference>
<evidence type="ECO:0000313" key="18">
    <source>
        <dbReference type="Proteomes" id="UP000075243"/>
    </source>
</evidence>
<comment type="similarity">
    <text evidence="13">Belongs to the RING-type zinc finger family. ATL subfamily.</text>
</comment>
<dbReference type="CDD" id="cd16461">
    <property type="entry name" value="RING-H2_EL5-like"/>
    <property type="match status" value="1"/>
</dbReference>
<comment type="pathway">
    <text evidence="3">Protein modification; protein ubiquitination.</text>
</comment>
<dbReference type="OrthoDB" id="8062037at2759"/>
<evidence type="ECO:0000259" key="16">
    <source>
        <dbReference type="PROSITE" id="PS50089"/>
    </source>
</evidence>
<keyword evidence="18" id="KW-1185">Reference proteome</keyword>
<proteinExistence type="inferred from homology"/>
<dbReference type="SUPFAM" id="SSF57850">
    <property type="entry name" value="RING/U-box"/>
    <property type="match status" value="1"/>
</dbReference>
<dbReference type="Gene3D" id="3.30.40.10">
    <property type="entry name" value="Zinc/RING finger domain, C3HC4 (zinc finger)"/>
    <property type="match status" value="1"/>
</dbReference>
<dbReference type="SMART" id="SM00184">
    <property type="entry name" value="RING"/>
    <property type="match status" value="1"/>
</dbReference>
<dbReference type="PANTHER" id="PTHR46913:SF1">
    <property type="entry name" value="RING-H2 FINGER PROTEIN ATL16"/>
    <property type="match status" value="1"/>
</dbReference>
<evidence type="ECO:0000256" key="8">
    <source>
        <dbReference type="ARBA" id="ARBA00022771"/>
    </source>
</evidence>
<dbReference type="Pfam" id="PF13639">
    <property type="entry name" value="zf-RING_2"/>
    <property type="match status" value="1"/>
</dbReference>
<evidence type="ECO:0000256" key="7">
    <source>
        <dbReference type="ARBA" id="ARBA00022723"/>
    </source>
</evidence>
<dbReference type="PANTHER" id="PTHR46913">
    <property type="entry name" value="RING-H2 FINGER PROTEIN ATL16"/>
    <property type="match status" value="1"/>
</dbReference>
<sequence>MIPTHTYRKQKVDDGEAGDGDDGGTCAVCLGDFEEGEELRTLPECMHCFHVACIDTWLSNNSSCPICRSSATPSVEVLHSSDHEHSMDISQLALLQNGFLM</sequence>
<name>A0A151THK2_CAJCA</name>
<protein>
    <recommendedName>
        <fullName evidence="4">RING-type E3 ubiquitin transferase</fullName>
        <ecNumber evidence="4">2.3.2.27</ecNumber>
    </recommendedName>
</protein>
<evidence type="ECO:0000256" key="13">
    <source>
        <dbReference type="ARBA" id="ARBA00024209"/>
    </source>
</evidence>
<keyword evidence="8 14" id="KW-0863">Zinc-finger</keyword>
<evidence type="ECO:0000313" key="17">
    <source>
        <dbReference type="EMBL" id="KYP66508.1"/>
    </source>
</evidence>
<evidence type="ECO:0000256" key="11">
    <source>
        <dbReference type="ARBA" id="ARBA00022989"/>
    </source>
</evidence>
<dbReference type="InterPro" id="IPR044600">
    <property type="entry name" value="ATL1/ATL16-like"/>
</dbReference>
<evidence type="ECO:0000256" key="9">
    <source>
        <dbReference type="ARBA" id="ARBA00022786"/>
    </source>
</evidence>
<keyword evidence="6" id="KW-0812">Transmembrane</keyword>
<dbReference type="InterPro" id="IPR013083">
    <property type="entry name" value="Znf_RING/FYVE/PHD"/>
</dbReference>
<comment type="subcellular location">
    <subcellularLocation>
        <location evidence="2">Membrane</location>
        <topology evidence="2">Single-pass membrane protein</topology>
    </subcellularLocation>
</comment>
<comment type="catalytic activity">
    <reaction evidence="1">
        <text>S-ubiquitinyl-[E2 ubiquitin-conjugating enzyme]-L-cysteine + [acceptor protein]-L-lysine = [E2 ubiquitin-conjugating enzyme]-L-cysteine + N(6)-ubiquitinyl-[acceptor protein]-L-lysine.</text>
        <dbReference type="EC" id="2.3.2.27"/>
    </reaction>
</comment>
<evidence type="ECO:0000256" key="1">
    <source>
        <dbReference type="ARBA" id="ARBA00000900"/>
    </source>
</evidence>
<keyword evidence="7" id="KW-0479">Metal-binding</keyword>
<evidence type="ECO:0000256" key="5">
    <source>
        <dbReference type="ARBA" id="ARBA00022679"/>
    </source>
</evidence>
<dbReference type="OMA" id="NNSSCPI"/>
<dbReference type="UniPathway" id="UPA00143"/>
<organism evidence="17 18">
    <name type="scientific">Cajanus cajan</name>
    <name type="common">Pigeon pea</name>
    <name type="synonym">Cajanus indicus</name>
    <dbReference type="NCBI Taxonomy" id="3821"/>
    <lineage>
        <taxon>Eukaryota</taxon>
        <taxon>Viridiplantae</taxon>
        <taxon>Streptophyta</taxon>
        <taxon>Embryophyta</taxon>
        <taxon>Tracheophyta</taxon>
        <taxon>Spermatophyta</taxon>
        <taxon>Magnoliopsida</taxon>
        <taxon>eudicotyledons</taxon>
        <taxon>Gunneridae</taxon>
        <taxon>Pentapetalae</taxon>
        <taxon>rosids</taxon>
        <taxon>fabids</taxon>
        <taxon>Fabales</taxon>
        <taxon>Fabaceae</taxon>
        <taxon>Papilionoideae</taxon>
        <taxon>50 kb inversion clade</taxon>
        <taxon>NPAAA clade</taxon>
        <taxon>indigoferoid/millettioid clade</taxon>
        <taxon>Phaseoleae</taxon>
        <taxon>Cajanus</taxon>
    </lineage>
</organism>
<evidence type="ECO:0000256" key="4">
    <source>
        <dbReference type="ARBA" id="ARBA00012483"/>
    </source>
</evidence>
<dbReference type="GO" id="GO:0008270">
    <property type="term" value="F:zinc ion binding"/>
    <property type="evidence" value="ECO:0007669"/>
    <property type="project" value="UniProtKB-KW"/>
</dbReference>
<accession>A0A151THK2</accession>
<dbReference type="EC" id="2.3.2.27" evidence="4"/>